<proteinExistence type="predicted"/>
<dbReference type="AlphaFoldDB" id="A0A2H0W6R9"/>
<sequence>MKKRIESRFTTEMQNVPAQLVLTGECVKPGLEALDAIDGLDDFTARVRVKGDGSKAVITVPGLNIERLVAEVAAKIEINLSDIPEKDGGIWLNKAVPQCIPVKDQDIKIVEEGGFTYWAVRMILGIGFSNRFSMVEILLPTERRQEARTFIYRVQKFLNKMDGVMPDSRAQTFGNQNTAVAFAFGQSDPQNLEGMAKVAKTMLYKFVGEATVCLYSKRDSAAKTGRQMHFATSVSVEQSMATLADAFDLADFSFEEAIAEDTAVTETAAI</sequence>
<name>A0A2H0W6R9_9BACT</name>
<organism evidence="1 2">
    <name type="scientific">Candidatus Buchananbacteria bacterium CG10_big_fil_rev_8_21_14_0_10_33_19</name>
    <dbReference type="NCBI Taxonomy" id="1974525"/>
    <lineage>
        <taxon>Bacteria</taxon>
        <taxon>Candidatus Buchananiibacteriota</taxon>
    </lineage>
</organism>
<protein>
    <submittedName>
        <fullName evidence="1">Uncharacterized protein</fullName>
    </submittedName>
</protein>
<gene>
    <name evidence="1" type="ORF">COT80_01845</name>
</gene>
<accession>A0A2H0W6R9</accession>
<reference evidence="2" key="1">
    <citation type="submission" date="2017-09" db="EMBL/GenBank/DDBJ databases">
        <title>Depth-based differentiation of microbial function through sediment-hosted aquifers and enrichment of novel symbionts in the deep terrestrial subsurface.</title>
        <authorList>
            <person name="Probst A.J."/>
            <person name="Ladd B."/>
            <person name="Jarett J.K."/>
            <person name="Geller-Mcgrath D.E."/>
            <person name="Sieber C.M.K."/>
            <person name="Emerson J.B."/>
            <person name="Anantharaman K."/>
            <person name="Thomas B.C."/>
            <person name="Malmstrom R."/>
            <person name="Stieglmeier M."/>
            <person name="Klingl A."/>
            <person name="Woyke T."/>
            <person name="Ryan C.M."/>
            <person name="Banfield J.F."/>
        </authorList>
    </citation>
    <scope>NUCLEOTIDE SEQUENCE [LARGE SCALE GENOMIC DNA]</scope>
</reference>
<dbReference type="Proteomes" id="UP000229056">
    <property type="component" value="Unassembled WGS sequence"/>
</dbReference>
<dbReference type="EMBL" id="PEZY01000005">
    <property type="protein sequence ID" value="PIS06291.1"/>
    <property type="molecule type" value="Genomic_DNA"/>
</dbReference>
<evidence type="ECO:0000313" key="1">
    <source>
        <dbReference type="EMBL" id="PIS06291.1"/>
    </source>
</evidence>
<comment type="caution">
    <text evidence="1">The sequence shown here is derived from an EMBL/GenBank/DDBJ whole genome shotgun (WGS) entry which is preliminary data.</text>
</comment>
<evidence type="ECO:0000313" key="2">
    <source>
        <dbReference type="Proteomes" id="UP000229056"/>
    </source>
</evidence>